<reference evidence="1" key="1">
    <citation type="submission" date="2021-10" db="EMBL/GenBank/DDBJ databases">
        <title>Anaerobic single-cell dispensing facilitates the cultivation of human gut bacteria.</title>
        <authorList>
            <person name="Afrizal A."/>
        </authorList>
    </citation>
    <scope>NUCLEOTIDE SEQUENCE</scope>
    <source>
        <strain evidence="1">CLA-AA-H274</strain>
    </source>
</reference>
<protein>
    <submittedName>
        <fullName evidence="1">Uncharacterized protein</fullName>
    </submittedName>
</protein>
<keyword evidence="2" id="KW-1185">Reference proteome</keyword>
<accession>A0AAE3AQ03</accession>
<organism evidence="1 2">
    <name type="scientific">Brotaphodocola catenula</name>
    <dbReference type="NCBI Taxonomy" id="2885361"/>
    <lineage>
        <taxon>Bacteria</taxon>
        <taxon>Bacillati</taxon>
        <taxon>Bacillota</taxon>
        <taxon>Clostridia</taxon>
        <taxon>Lachnospirales</taxon>
        <taxon>Lachnospiraceae</taxon>
        <taxon>Brotaphodocola</taxon>
    </lineage>
</organism>
<dbReference type="AlphaFoldDB" id="A0AAE3AQ03"/>
<evidence type="ECO:0000313" key="2">
    <source>
        <dbReference type="Proteomes" id="UP001198962"/>
    </source>
</evidence>
<evidence type="ECO:0000313" key="1">
    <source>
        <dbReference type="EMBL" id="MCC2165674.1"/>
    </source>
</evidence>
<sequence>MGITISFSMKPQHSWLPQNTWNLERMQRFSRELAGQMGYHCDVVGDYVIYQFCPEGFLWMAWKKGEIVGECQTNIAGPGFHAAVIHFLDLYASRGKLGLLVKDDTGYDRDRNFVRMRREYFYTWFGDLMKQIFEQKDRADRQLVCWPANYYLPEEHKGMVMTHIRQFSMEEIRNIVHSGVSMGFAKDFFIWNEEEKDAYYYRNCALVLMNQECYFMPSGRSEQDEVINRKILDLLERALALKADIQFPKNEYLELCALDGREPKSLDHTPELPKNAQVGCRKKLLFRTIGSLRFAVPGSYLYDGTRQGNSERYYDGWAENSHDYYICAMNLEHEARFENRPFEKEEVERVIDYERDSLRGRIAVYHPRQRDGKLRYEVSAQILYKNQMTIVTVRYQNPEEELWAIDLIRKIEVIEEEKKPNLKCG</sequence>
<dbReference type="EMBL" id="JAJEPU010000045">
    <property type="protein sequence ID" value="MCC2165674.1"/>
    <property type="molecule type" value="Genomic_DNA"/>
</dbReference>
<gene>
    <name evidence="1" type="ORF">LKD32_12450</name>
</gene>
<dbReference type="RefSeq" id="WP_308451924.1">
    <property type="nucleotide sequence ID" value="NZ_JAJEPU010000045.1"/>
</dbReference>
<name>A0AAE3AQ03_9FIRM</name>
<dbReference type="Proteomes" id="UP001198962">
    <property type="component" value="Unassembled WGS sequence"/>
</dbReference>
<proteinExistence type="predicted"/>
<comment type="caution">
    <text evidence="1">The sequence shown here is derived from an EMBL/GenBank/DDBJ whole genome shotgun (WGS) entry which is preliminary data.</text>
</comment>